<keyword evidence="8" id="KW-0862">Zinc</keyword>
<dbReference type="InterPro" id="IPR003726">
    <property type="entry name" value="HCY_dom"/>
</dbReference>
<feature type="binding site" evidence="8">
    <location>
        <position position="250"/>
    </location>
    <ligand>
        <name>Zn(2+)</name>
        <dbReference type="ChEBI" id="CHEBI:29105"/>
    </ligand>
</feature>
<evidence type="ECO:0000256" key="3">
    <source>
        <dbReference type="ARBA" id="ARBA00022603"/>
    </source>
</evidence>
<evidence type="ECO:0000256" key="2">
    <source>
        <dbReference type="ARBA" id="ARBA00004777"/>
    </source>
</evidence>
<evidence type="ECO:0000256" key="5">
    <source>
        <dbReference type="ARBA" id="ARBA00022679"/>
    </source>
</evidence>
<feature type="binding site" evidence="8">
    <location>
        <position position="249"/>
    </location>
    <ligand>
        <name>Zn(2+)</name>
        <dbReference type="ChEBI" id="CHEBI:29105"/>
    </ligand>
</feature>
<comment type="pathway">
    <text evidence="2">One-carbon metabolism; tetrahydrofolate interconversion.</text>
</comment>
<dbReference type="Pfam" id="PF02219">
    <property type="entry name" value="MTHFR"/>
    <property type="match status" value="1"/>
</dbReference>
<dbReference type="InterPro" id="IPR003171">
    <property type="entry name" value="Mehydrof_redctse-like"/>
</dbReference>
<evidence type="ECO:0000256" key="6">
    <source>
        <dbReference type="ARBA" id="ARBA00022827"/>
    </source>
</evidence>
<dbReference type="PANTHER" id="PTHR11103">
    <property type="entry name" value="SLR1189 PROTEIN"/>
    <property type="match status" value="1"/>
</dbReference>
<dbReference type="Gene3D" id="3.20.20.330">
    <property type="entry name" value="Homocysteine-binding-like domain"/>
    <property type="match status" value="1"/>
</dbReference>
<dbReference type="GO" id="GO:0032259">
    <property type="term" value="P:methylation"/>
    <property type="evidence" value="ECO:0007669"/>
    <property type="project" value="UniProtKB-KW"/>
</dbReference>
<sequence>MSDVLLFDGAFGTYYHALHGSAMAPELANLHRKNAVYEIHREYLAAGAQAIKTNTFAANSALSTDSSLLGEIIKNGYETAVLAAGGSERVFADVGPIRSENAAYEYGRITEQFLSLGASNFLFETQQELEPLKASIRRIQAVRRNARIFVSFAVSLDGYTKAGGFYKTLIAEALAAGADYAGMNCICGPAHMLELIQDLDAEDQPLLAMPNSSYPSMVNGRTAYIDNPDYFSDYLVRLYQCGVNVLGGCCGTTPNHIRAAAEKLRAASGIKRLPVRKKAEPLKTAEPKGFLIEDRKMIAAELSPPIDTDMTYLLGAAERLKACGADYITVPDSPLAKPRASSVMTAARIQREIGIETIPHVACRDRNRIALQGELLSGNMEGLRNILALTGDPIPDTARDGNPSVFGFNSFRLMEFVRALNSDLFADSPYRICGVLNLNARNFDVELRRAEEKIRNGATVLFTQPVFTRQNAENLTAARQSLSCMLMAGIMPVASYRNALFLNNEVAGIEVPARILTLLKDKNAEETKEISVGFCRQLIDRVYDSCDGFYLITPLKKLEFTEMLIEYIRGKEQ</sequence>
<keyword evidence="3 8" id="KW-0489">Methyltransferase</keyword>
<proteinExistence type="predicted"/>
<dbReference type="Gene3D" id="3.20.20.220">
    <property type="match status" value="1"/>
</dbReference>
<dbReference type="Proteomes" id="UP000651482">
    <property type="component" value="Unassembled WGS sequence"/>
</dbReference>
<keyword evidence="8" id="KW-0479">Metal-binding</keyword>
<dbReference type="Pfam" id="PF02574">
    <property type="entry name" value="S-methyl_trans"/>
    <property type="match status" value="1"/>
</dbReference>
<dbReference type="PROSITE" id="PS50970">
    <property type="entry name" value="HCY"/>
    <property type="match status" value="1"/>
</dbReference>
<feature type="domain" description="Hcy-binding" evidence="9">
    <location>
        <begin position="1"/>
        <end position="264"/>
    </location>
</feature>
<dbReference type="GO" id="GO:0046872">
    <property type="term" value="F:metal ion binding"/>
    <property type="evidence" value="ECO:0007669"/>
    <property type="project" value="UniProtKB-KW"/>
</dbReference>
<comment type="cofactor">
    <cofactor evidence="8">
        <name>Zn(2+)</name>
        <dbReference type="ChEBI" id="CHEBI:29105"/>
    </cofactor>
</comment>
<reference evidence="10" key="1">
    <citation type="submission" date="2020-08" db="EMBL/GenBank/DDBJ databases">
        <title>Genome public.</title>
        <authorList>
            <person name="Liu C."/>
            <person name="Sun Q."/>
        </authorList>
    </citation>
    <scope>NUCLEOTIDE SEQUENCE</scope>
    <source>
        <strain evidence="10">NSJ-40</strain>
    </source>
</reference>
<dbReference type="EMBL" id="JACRSN010000007">
    <property type="protein sequence ID" value="MBC8533526.1"/>
    <property type="molecule type" value="Genomic_DNA"/>
</dbReference>
<dbReference type="SUPFAM" id="SSF82282">
    <property type="entry name" value="Homocysteine S-methyltransferase"/>
    <property type="match status" value="1"/>
</dbReference>
<accession>A0A926HSL5</accession>
<comment type="cofactor">
    <cofactor evidence="1">
        <name>FAD</name>
        <dbReference type="ChEBI" id="CHEBI:57692"/>
    </cofactor>
</comment>
<evidence type="ECO:0000256" key="1">
    <source>
        <dbReference type="ARBA" id="ARBA00001974"/>
    </source>
</evidence>
<evidence type="ECO:0000259" key="9">
    <source>
        <dbReference type="PROSITE" id="PS50970"/>
    </source>
</evidence>
<dbReference type="InterPro" id="IPR029041">
    <property type="entry name" value="FAD-linked_oxidoreductase-like"/>
</dbReference>
<dbReference type="GO" id="GO:0008168">
    <property type="term" value="F:methyltransferase activity"/>
    <property type="evidence" value="ECO:0007669"/>
    <property type="project" value="UniProtKB-UniRule"/>
</dbReference>
<evidence type="ECO:0000313" key="10">
    <source>
        <dbReference type="EMBL" id="MBC8533526.1"/>
    </source>
</evidence>
<evidence type="ECO:0000256" key="7">
    <source>
        <dbReference type="ARBA" id="ARBA00023002"/>
    </source>
</evidence>
<evidence type="ECO:0000313" key="11">
    <source>
        <dbReference type="Proteomes" id="UP000651482"/>
    </source>
</evidence>
<keyword evidence="4" id="KW-0285">Flavoprotein</keyword>
<organism evidence="10 11">
    <name type="scientific">Yeguia hominis</name>
    <dbReference type="NCBI Taxonomy" id="2763662"/>
    <lineage>
        <taxon>Bacteria</taxon>
        <taxon>Bacillati</taxon>
        <taxon>Bacillota</taxon>
        <taxon>Clostridia</taxon>
        <taxon>Eubacteriales</taxon>
        <taxon>Yeguiaceae</taxon>
        <taxon>Yeguia</taxon>
    </lineage>
</organism>
<dbReference type="CDD" id="cd00537">
    <property type="entry name" value="MTHFR"/>
    <property type="match status" value="1"/>
</dbReference>
<evidence type="ECO:0000256" key="4">
    <source>
        <dbReference type="ARBA" id="ARBA00022630"/>
    </source>
</evidence>
<dbReference type="GO" id="GO:0004489">
    <property type="term" value="F:methylenetetrahydrofolate reductase [NAD(P)H] activity"/>
    <property type="evidence" value="ECO:0007669"/>
    <property type="project" value="UniProtKB-EC"/>
</dbReference>
<keyword evidence="6" id="KW-0274">FAD</keyword>
<keyword evidence="5 8" id="KW-0808">Transferase</keyword>
<dbReference type="NCBIfam" id="NF006396">
    <property type="entry name" value="PRK08645.1"/>
    <property type="match status" value="1"/>
</dbReference>
<dbReference type="PANTHER" id="PTHR11103:SF18">
    <property type="entry name" value="SLR1189 PROTEIN"/>
    <property type="match status" value="1"/>
</dbReference>
<evidence type="ECO:0000256" key="8">
    <source>
        <dbReference type="PROSITE-ProRule" id="PRU00333"/>
    </source>
</evidence>
<keyword evidence="7 10" id="KW-0560">Oxidoreductase</keyword>
<name>A0A926HSL5_9FIRM</name>
<dbReference type="EC" id="1.5.1.20" evidence="10"/>
<dbReference type="GO" id="GO:0006555">
    <property type="term" value="P:methionine metabolic process"/>
    <property type="evidence" value="ECO:0007669"/>
    <property type="project" value="InterPro"/>
</dbReference>
<comment type="caution">
    <text evidence="10">The sequence shown here is derived from an EMBL/GenBank/DDBJ whole genome shotgun (WGS) entry which is preliminary data.</text>
</comment>
<gene>
    <name evidence="10" type="ORF">IAG03_05810</name>
</gene>
<dbReference type="InterPro" id="IPR036589">
    <property type="entry name" value="HCY_dom_sf"/>
</dbReference>
<dbReference type="EC" id="2.1.1.10" evidence="10"/>
<protein>
    <submittedName>
        <fullName evidence="10">Bifunctional homocysteine S-methyltransferase/methylenetetrahydrofolate reductase</fullName>
        <ecNumber evidence="10">1.5.1.20</ecNumber>
        <ecNumber evidence="10">2.1.1.10</ecNumber>
    </submittedName>
</protein>
<dbReference type="RefSeq" id="WP_249318968.1">
    <property type="nucleotide sequence ID" value="NZ_JACRSN010000007.1"/>
</dbReference>
<feature type="binding site" evidence="8">
    <location>
        <position position="185"/>
    </location>
    <ligand>
        <name>Zn(2+)</name>
        <dbReference type="ChEBI" id="CHEBI:29105"/>
    </ligand>
</feature>
<keyword evidence="11" id="KW-1185">Reference proteome</keyword>
<dbReference type="SUPFAM" id="SSF51730">
    <property type="entry name" value="FAD-linked oxidoreductase"/>
    <property type="match status" value="1"/>
</dbReference>
<dbReference type="AlphaFoldDB" id="A0A926HSL5"/>